<feature type="region of interest" description="Disordered" evidence="1">
    <location>
        <begin position="121"/>
        <end position="152"/>
    </location>
</feature>
<proteinExistence type="predicted"/>
<protein>
    <submittedName>
        <fullName evidence="2">Uncharacterized protein</fullName>
    </submittedName>
</protein>
<feature type="region of interest" description="Disordered" evidence="1">
    <location>
        <begin position="1"/>
        <end position="28"/>
    </location>
</feature>
<feature type="compositionally biased region" description="Polar residues" evidence="1">
    <location>
        <begin position="1"/>
        <end position="15"/>
    </location>
</feature>
<feature type="non-terminal residue" evidence="2">
    <location>
        <position position="318"/>
    </location>
</feature>
<dbReference type="AlphaFoldDB" id="A0A4P9W6Q3"/>
<feature type="compositionally biased region" description="Basic and acidic residues" evidence="1">
    <location>
        <begin position="121"/>
        <end position="134"/>
    </location>
</feature>
<reference evidence="3" key="1">
    <citation type="journal article" date="2018" name="Nat. Microbiol.">
        <title>Leveraging single-cell genomics to expand the fungal tree of life.</title>
        <authorList>
            <person name="Ahrendt S.R."/>
            <person name="Quandt C.A."/>
            <person name="Ciobanu D."/>
            <person name="Clum A."/>
            <person name="Salamov A."/>
            <person name="Andreopoulos B."/>
            <person name="Cheng J.F."/>
            <person name="Woyke T."/>
            <person name="Pelin A."/>
            <person name="Henrissat B."/>
            <person name="Reynolds N.K."/>
            <person name="Benny G.L."/>
            <person name="Smith M.E."/>
            <person name="James T.Y."/>
            <person name="Grigoriev I.V."/>
        </authorList>
    </citation>
    <scope>NUCLEOTIDE SEQUENCE [LARGE SCALE GENOMIC DNA]</scope>
</reference>
<keyword evidence="3" id="KW-1185">Reference proteome</keyword>
<accession>A0A4P9W6Q3</accession>
<evidence type="ECO:0000313" key="3">
    <source>
        <dbReference type="Proteomes" id="UP000269721"/>
    </source>
</evidence>
<dbReference type="EMBL" id="KZ997716">
    <property type="protein sequence ID" value="RKO87055.1"/>
    <property type="molecule type" value="Genomic_DNA"/>
</dbReference>
<evidence type="ECO:0000256" key="1">
    <source>
        <dbReference type="SAM" id="MobiDB-lite"/>
    </source>
</evidence>
<dbReference type="Proteomes" id="UP000269721">
    <property type="component" value="Unassembled WGS sequence"/>
</dbReference>
<organism evidence="2 3">
    <name type="scientific">Blyttiomyces helicus</name>
    <dbReference type="NCBI Taxonomy" id="388810"/>
    <lineage>
        <taxon>Eukaryota</taxon>
        <taxon>Fungi</taxon>
        <taxon>Fungi incertae sedis</taxon>
        <taxon>Chytridiomycota</taxon>
        <taxon>Chytridiomycota incertae sedis</taxon>
        <taxon>Chytridiomycetes</taxon>
        <taxon>Chytridiomycetes incertae sedis</taxon>
        <taxon>Blyttiomyces</taxon>
    </lineage>
</organism>
<gene>
    <name evidence="2" type="ORF">BDK51DRAFT_38575</name>
</gene>
<sequence length="318" mass="36488">MDVNTQSFNRQTASTKYDDPNPNYGPLSATLTPTPVALNNDQLNQALFCVTTAVTCRFEENAAYTQQIGRNLLGFITTETNNLQTRIDQIEREIRPHDHHENLTRNVAYIDSRLTTFTKSIEDDRSHSLREAHPQRQRPQSRLPRQTICPPTKTTRQHLRACHQQRTHRQSSPPVLQFRFDLVDSKLNLNSSRIDDRWETVHAHNYTESDRINDLWKRVFGLERDNIDLRQDNINLCSQVEALQNNPSSTPLENLLVDIYGLPDDVDLACLMVPSTASTRSTIKKKVPIKSALSSAHYFLPLNMIYKLDSDILILNEG</sequence>
<name>A0A4P9W6Q3_9FUNG</name>
<evidence type="ECO:0000313" key="2">
    <source>
        <dbReference type="EMBL" id="RKO87055.1"/>
    </source>
</evidence>
<feature type="compositionally biased region" description="Low complexity" evidence="1">
    <location>
        <begin position="137"/>
        <end position="146"/>
    </location>
</feature>